<feature type="signal peptide" evidence="1">
    <location>
        <begin position="1"/>
        <end position="20"/>
    </location>
</feature>
<dbReference type="InterPro" id="IPR024311">
    <property type="entry name" value="Lipocalin-like"/>
</dbReference>
<dbReference type="PROSITE" id="PS51257">
    <property type="entry name" value="PROKAR_LIPOPROTEIN"/>
    <property type="match status" value="1"/>
</dbReference>
<dbReference type="AlphaFoldDB" id="A0A5J4J4I9"/>
<gene>
    <name evidence="3" type="ORF">ULMA_30560</name>
</gene>
<dbReference type="Proteomes" id="UP000326509">
    <property type="component" value="Unassembled WGS sequence"/>
</dbReference>
<accession>A0A5J4J4I9</accession>
<evidence type="ECO:0000313" key="4">
    <source>
        <dbReference type="Proteomes" id="UP000326509"/>
    </source>
</evidence>
<name>A0A5J4J4I9_9FLAO</name>
<proteinExistence type="predicted"/>
<dbReference type="EMBL" id="BKCG01000012">
    <property type="protein sequence ID" value="GER60948.1"/>
    <property type="molecule type" value="Genomic_DNA"/>
</dbReference>
<protein>
    <recommendedName>
        <fullName evidence="2">Lipocalin-like domain-containing protein</fullName>
    </recommendedName>
</protein>
<organism evidence="3 4">
    <name type="scientific">Patiriisocius marinus</name>
    <dbReference type="NCBI Taxonomy" id="1397112"/>
    <lineage>
        <taxon>Bacteria</taxon>
        <taxon>Pseudomonadati</taxon>
        <taxon>Bacteroidota</taxon>
        <taxon>Flavobacteriia</taxon>
        <taxon>Flavobacteriales</taxon>
        <taxon>Flavobacteriaceae</taxon>
        <taxon>Patiriisocius</taxon>
    </lineage>
</organism>
<keyword evidence="4" id="KW-1185">Reference proteome</keyword>
<reference evidence="3 4" key="1">
    <citation type="submission" date="2019-08" db="EMBL/GenBank/DDBJ databases">
        <title>Draft genome sequence of Ulvibacter marinus type strain NBRC 109484.</title>
        <authorList>
            <person name="Kawano K."/>
            <person name="Ushijima N."/>
            <person name="Kihara M."/>
            <person name="Itoh H."/>
        </authorList>
    </citation>
    <scope>NUCLEOTIDE SEQUENCE [LARGE SCALE GENOMIC DNA]</scope>
    <source>
        <strain evidence="3 4">NBRC 109484</strain>
    </source>
</reference>
<comment type="caution">
    <text evidence="3">The sequence shown here is derived from an EMBL/GenBank/DDBJ whole genome shotgun (WGS) entry which is preliminary data.</text>
</comment>
<dbReference type="RefSeq" id="WP_235904728.1">
    <property type="nucleotide sequence ID" value="NZ_BKCG01000012.1"/>
</dbReference>
<sequence>MKPKMIFFLLLSSLLLSCGSDDDGNANNSNSAAQTTQIAQDGTWRVTKFIDSGDDETSDFSSYTFTFNDNGTVNASNDIRTVSGTWSVTDDSSNSSSDDDGNSSSDDDFLLLFTVSESDDFEDLNDDWDFVSVSVTKIELIDVSGGNGGTDLLTFERN</sequence>
<evidence type="ECO:0000259" key="2">
    <source>
        <dbReference type="Pfam" id="PF13648"/>
    </source>
</evidence>
<dbReference type="Pfam" id="PF13648">
    <property type="entry name" value="Lipocalin_4"/>
    <property type="match status" value="1"/>
</dbReference>
<evidence type="ECO:0000256" key="1">
    <source>
        <dbReference type="SAM" id="SignalP"/>
    </source>
</evidence>
<feature type="chain" id="PRO_5023823231" description="Lipocalin-like domain-containing protein" evidence="1">
    <location>
        <begin position="21"/>
        <end position="158"/>
    </location>
</feature>
<evidence type="ECO:0000313" key="3">
    <source>
        <dbReference type="EMBL" id="GER60948.1"/>
    </source>
</evidence>
<keyword evidence="1" id="KW-0732">Signal</keyword>
<feature type="domain" description="Lipocalin-like" evidence="2">
    <location>
        <begin position="42"/>
        <end position="104"/>
    </location>
</feature>